<protein>
    <submittedName>
        <fullName evidence="3">Uncharacterized protein</fullName>
    </submittedName>
</protein>
<accession>A0A5K1VHB3</accession>
<feature type="coiled-coil region" evidence="1">
    <location>
        <begin position="39"/>
        <end position="70"/>
    </location>
</feature>
<dbReference type="EMBL" id="BDEQ01000001">
    <property type="protein sequence ID" value="GAT92456.1"/>
    <property type="molecule type" value="Genomic_DNA"/>
</dbReference>
<feature type="compositionally biased region" description="Acidic residues" evidence="2">
    <location>
        <begin position="260"/>
        <end position="273"/>
    </location>
</feature>
<feature type="compositionally biased region" description="Basic and acidic residues" evidence="2">
    <location>
        <begin position="202"/>
        <end position="213"/>
    </location>
</feature>
<sequence>MQETITELLNKSDIEKRCIEEEGTVQYYVNQLINTLLIEKQVTEEVMKLQNNLEESIKQTEKAEKEMYKNKEILIKINNEKIALKEKMERSKVLLQLAFKRNQMLQNEKKRLKLLAQPKTNESNIKKWKGIRKEVKEIRRGLDELIQQEKEKKVKELKIIKLEELQEERKKEIEDLKKLKEKHLQENQIKEENDDQTSSSESEYKIDQQDSLKKVQPFGTSVLRQIEESNVMEEEEEEKINKDNNQFNEEDAFFHSDQTASEEIEMDNEESESDSTTSISNDSD</sequence>
<feature type="compositionally biased region" description="Low complexity" evidence="2">
    <location>
        <begin position="274"/>
        <end position="284"/>
    </location>
</feature>
<dbReference type="VEuPathDB" id="AmoebaDB:EHI_092230"/>
<evidence type="ECO:0000313" key="4">
    <source>
        <dbReference type="Proteomes" id="UP000078387"/>
    </source>
</evidence>
<keyword evidence="1" id="KW-0175">Coiled coil</keyword>
<evidence type="ECO:0000256" key="2">
    <source>
        <dbReference type="SAM" id="MobiDB-lite"/>
    </source>
</evidence>
<dbReference type="VEuPathDB" id="AmoebaDB:KM1_020830"/>
<evidence type="ECO:0000256" key="1">
    <source>
        <dbReference type="SAM" id="Coils"/>
    </source>
</evidence>
<feature type="region of interest" description="Disordered" evidence="2">
    <location>
        <begin position="180"/>
        <end position="284"/>
    </location>
</feature>
<gene>
    <name evidence="3" type="ORF">CL6EHI_092230</name>
</gene>
<dbReference type="Proteomes" id="UP000078387">
    <property type="component" value="Unassembled WGS sequence"/>
</dbReference>
<dbReference type="OMA" id="QPKTNEN"/>
<dbReference type="VEuPathDB" id="AmoebaDB:EHI5A_020260"/>
<name>A0A5K1VHB3_ENTHI</name>
<feature type="compositionally biased region" description="Basic and acidic residues" evidence="2">
    <location>
        <begin position="180"/>
        <end position="191"/>
    </location>
</feature>
<organism evidence="3 4">
    <name type="scientific">Entamoeba histolytica</name>
    <dbReference type="NCBI Taxonomy" id="5759"/>
    <lineage>
        <taxon>Eukaryota</taxon>
        <taxon>Amoebozoa</taxon>
        <taxon>Evosea</taxon>
        <taxon>Archamoebae</taxon>
        <taxon>Mastigamoebida</taxon>
        <taxon>Entamoebidae</taxon>
        <taxon>Entamoeba</taxon>
    </lineage>
</organism>
<evidence type="ECO:0000313" key="3">
    <source>
        <dbReference type="EMBL" id="GAT92456.1"/>
    </source>
</evidence>
<dbReference type="VEuPathDB" id="AmoebaDB:EHI7A_008410"/>
<dbReference type="VEuPathDB" id="AmoebaDB:EHI8A_005400"/>
<proteinExistence type="predicted"/>
<comment type="caution">
    <text evidence="3">The sequence shown here is derived from an EMBL/GenBank/DDBJ whole genome shotgun (WGS) entry which is preliminary data.</text>
</comment>
<reference evidence="3 4" key="1">
    <citation type="submission" date="2016-05" db="EMBL/GenBank/DDBJ databases">
        <title>First whole genome sequencing of Entamoeba histolytica HM1:IMSS-clone-6.</title>
        <authorList>
            <person name="Mukherjee Avik.K."/>
            <person name="Izumyama S."/>
            <person name="Nakada-Tsukui K."/>
            <person name="Nozaki T."/>
        </authorList>
    </citation>
    <scope>NUCLEOTIDE SEQUENCE [LARGE SCALE GENOMIC DNA]</scope>
    <source>
        <strain evidence="3 4">HM1:IMSS clone 6</strain>
    </source>
</reference>
<dbReference type="AlphaFoldDB" id="A0A5K1VHB3"/>